<protein>
    <recommendedName>
        <fullName evidence="2">DUF6546 domain-containing protein</fullName>
    </recommendedName>
</protein>
<dbReference type="Pfam" id="PF20183">
    <property type="entry name" value="DUF6546"/>
    <property type="match status" value="1"/>
</dbReference>
<dbReference type="OrthoDB" id="4802432at2759"/>
<reference evidence="3 4" key="1">
    <citation type="submission" date="2015-09" db="EMBL/GenBank/DDBJ databases">
        <title>Draft genome of a European isolate of the apple canker pathogen Neonectria ditissima.</title>
        <authorList>
            <person name="Gomez-Cortecero A."/>
            <person name="Harrison R.J."/>
            <person name="Armitage A.D."/>
        </authorList>
    </citation>
    <scope>NUCLEOTIDE SEQUENCE [LARGE SCALE GENOMIC DNA]</scope>
    <source>
        <strain evidence="3 4">R09/05</strain>
    </source>
</reference>
<dbReference type="STRING" id="78410.A0A0P7B8W4"/>
<dbReference type="EMBL" id="LKCW01000184">
    <property type="protein sequence ID" value="KPM36911.1"/>
    <property type="molecule type" value="Genomic_DNA"/>
</dbReference>
<feature type="region of interest" description="Disordered" evidence="1">
    <location>
        <begin position="226"/>
        <end position="249"/>
    </location>
</feature>
<dbReference type="AlphaFoldDB" id="A0A0P7B8W4"/>
<comment type="caution">
    <text evidence="3">The sequence shown here is derived from an EMBL/GenBank/DDBJ whole genome shotgun (WGS) entry which is preliminary data.</text>
</comment>
<name>A0A0P7B8W4_9HYPO</name>
<gene>
    <name evidence="3" type="ORF">AK830_g9651</name>
</gene>
<feature type="compositionally biased region" description="Basic residues" evidence="1">
    <location>
        <begin position="234"/>
        <end position="249"/>
    </location>
</feature>
<evidence type="ECO:0000259" key="2">
    <source>
        <dbReference type="Pfam" id="PF20183"/>
    </source>
</evidence>
<evidence type="ECO:0000256" key="1">
    <source>
        <dbReference type="SAM" id="MobiDB-lite"/>
    </source>
</evidence>
<proteinExistence type="predicted"/>
<evidence type="ECO:0000313" key="4">
    <source>
        <dbReference type="Proteomes" id="UP000050424"/>
    </source>
</evidence>
<organism evidence="3 4">
    <name type="scientific">Neonectria ditissima</name>
    <dbReference type="NCBI Taxonomy" id="78410"/>
    <lineage>
        <taxon>Eukaryota</taxon>
        <taxon>Fungi</taxon>
        <taxon>Dikarya</taxon>
        <taxon>Ascomycota</taxon>
        <taxon>Pezizomycotina</taxon>
        <taxon>Sordariomycetes</taxon>
        <taxon>Hypocreomycetidae</taxon>
        <taxon>Hypocreales</taxon>
        <taxon>Nectriaceae</taxon>
        <taxon>Neonectria</taxon>
    </lineage>
</organism>
<keyword evidence="4" id="KW-1185">Reference proteome</keyword>
<sequence length="547" mass="63215">MASWHTLSRELHIMIFNELWYMARPRYAPAGCASVCRAWQHYFESLTFESLTLSQSDLSYFADTMRGKKRYRLDYLGLLRLRIHLDDYDCGVCQAAEDEKEMKENCLAFTAAVWDLLKILSTWRDPNKNTGARRDGINLELSVHSPSDYKHVFRPFSLQDDYPYTDAFRRNRGDFVPLRNRLAEEAKIHDPLYGWTNGSHEVPNPSGNLSGNPSGRDRLFGTRPLDFDFSRISPKSKSRSKSKSTKPINRRLPRAPIVRGFDVLRSGFRGFSAKVLFKLLHESFLSIDKVRIEKRLEVYPKEQLAYEEEFYQLLRSQGLPKTLRHLHLFRDYDKAPRHSKTWPRDDLLLGSQLSRASLYLKHLSVACQADATTFFYDFHPLRWNVEDSESVPRWVNLRTLSLTSLMLKEGTLQSDLARLLRAACNAAGFMPELQTLEIWNCGAGSAAFFKYEASKGSEKRPLIVWASTWSTSPYVSASGKALKCWREFAQSQDPQGREAEISIYPLNLAAYWLESHLGLLARYKLHIGVLDINSQHQVAWDCLERYR</sequence>
<feature type="domain" description="DUF6546" evidence="2">
    <location>
        <begin position="319"/>
        <end position="497"/>
    </location>
</feature>
<dbReference type="InterPro" id="IPR046676">
    <property type="entry name" value="DUF6546"/>
</dbReference>
<accession>A0A0P7B8W4</accession>
<dbReference type="Proteomes" id="UP000050424">
    <property type="component" value="Unassembled WGS sequence"/>
</dbReference>
<evidence type="ECO:0000313" key="3">
    <source>
        <dbReference type="EMBL" id="KPM36911.1"/>
    </source>
</evidence>